<dbReference type="PANTHER" id="PTHR11360">
    <property type="entry name" value="MONOCARBOXYLATE TRANSPORTER"/>
    <property type="match status" value="1"/>
</dbReference>
<evidence type="ECO:0000313" key="5">
    <source>
        <dbReference type="EMBL" id="TFK96236.1"/>
    </source>
</evidence>
<organism evidence="5 6">
    <name type="scientific">Pterulicium gracile</name>
    <dbReference type="NCBI Taxonomy" id="1884261"/>
    <lineage>
        <taxon>Eukaryota</taxon>
        <taxon>Fungi</taxon>
        <taxon>Dikarya</taxon>
        <taxon>Basidiomycota</taxon>
        <taxon>Agaricomycotina</taxon>
        <taxon>Agaricomycetes</taxon>
        <taxon>Agaricomycetidae</taxon>
        <taxon>Agaricales</taxon>
        <taxon>Pleurotineae</taxon>
        <taxon>Pterulaceae</taxon>
        <taxon>Pterulicium</taxon>
    </lineage>
</organism>
<gene>
    <name evidence="5" type="ORF">BDV98DRAFT_516187</name>
</gene>
<dbReference type="InterPro" id="IPR036259">
    <property type="entry name" value="MFS_trans_sf"/>
</dbReference>
<sequence>LPEGGTRAWLSVLGVWLVQFANYGYTNAYGVYNDYYVRIYLNDRPASDSSWIGSVQWSFSLIVGLWTGRIFDQGYFYHLMAFGSFLSVFSLFMLSLSQPHQYYQIFLSQGVGLGLGIGIVYAPSLGLISHYFNRRRPLALTLAVSGTGLGGMIHPILLNALIYSKLGFAGAVRVSAALDAVLLIAALLLMRPRYGHKQGAALQARHVGFWTNLKNFYTDPPFVFTSLGLFISSLSILFPTYFLQLNAIKRGIDPKLAFYTLTMLNGTNFLGRLLSAPIIDWFGPFNSMTATTFCCAVLIFALQGITDAVGTVVFALLYGFFAGIYGGIAAPLISSLASDRSEVGARIGICWTAASISGLVGSPIAGWLLGRDFKWTRPIAFSGVRGFWVLHLETLLT</sequence>
<dbReference type="InterPro" id="IPR011701">
    <property type="entry name" value="MFS"/>
</dbReference>
<dbReference type="Proteomes" id="UP000305067">
    <property type="component" value="Unassembled WGS sequence"/>
</dbReference>
<evidence type="ECO:0000256" key="3">
    <source>
        <dbReference type="SAM" id="Phobius"/>
    </source>
</evidence>
<dbReference type="OrthoDB" id="6499973at2759"/>
<dbReference type="AlphaFoldDB" id="A0A5C3Q3Y9"/>
<dbReference type="InterPro" id="IPR050327">
    <property type="entry name" value="Proton-linked_MCT"/>
</dbReference>
<keyword evidence="6" id="KW-1185">Reference proteome</keyword>
<dbReference type="GO" id="GO:0022857">
    <property type="term" value="F:transmembrane transporter activity"/>
    <property type="evidence" value="ECO:0007669"/>
    <property type="project" value="InterPro"/>
</dbReference>
<feature type="transmembrane region" description="Helical" evidence="3">
    <location>
        <begin position="222"/>
        <end position="244"/>
    </location>
</feature>
<comment type="similarity">
    <text evidence="2">Belongs to the major facilitator superfamily. Monocarboxylate porter (TC 2.A.1.13) family.</text>
</comment>
<name>A0A5C3Q3Y9_9AGAR</name>
<feature type="non-terminal residue" evidence="5">
    <location>
        <position position="1"/>
    </location>
</feature>
<evidence type="ECO:0000256" key="2">
    <source>
        <dbReference type="ARBA" id="ARBA00006727"/>
    </source>
</evidence>
<evidence type="ECO:0000256" key="1">
    <source>
        <dbReference type="ARBA" id="ARBA00004141"/>
    </source>
</evidence>
<feature type="transmembrane region" description="Helical" evidence="3">
    <location>
        <begin position="281"/>
        <end position="302"/>
    </location>
</feature>
<dbReference type="GO" id="GO:0016020">
    <property type="term" value="C:membrane"/>
    <property type="evidence" value="ECO:0007669"/>
    <property type="project" value="UniProtKB-SubCell"/>
</dbReference>
<evidence type="ECO:0000313" key="6">
    <source>
        <dbReference type="Proteomes" id="UP000305067"/>
    </source>
</evidence>
<dbReference type="PROSITE" id="PS50850">
    <property type="entry name" value="MFS"/>
    <property type="match status" value="1"/>
</dbReference>
<reference evidence="5 6" key="1">
    <citation type="journal article" date="2019" name="Nat. Ecol. Evol.">
        <title>Megaphylogeny resolves global patterns of mushroom evolution.</title>
        <authorList>
            <person name="Varga T."/>
            <person name="Krizsan K."/>
            <person name="Foldi C."/>
            <person name="Dima B."/>
            <person name="Sanchez-Garcia M."/>
            <person name="Sanchez-Ramirez S."/>
            <person name="Szollosi G.J."/>
            <person name="Szarkandi J.G."/>
            <person name="Papp V."/>
            <person name="Albert L."/>
            <person name="Andreopoulos W."/>
            <person name="Angelini C."/>
            <person name="Antonin V."/>
            <person name="Barry K.W."/>
            <person name="Bougher N.L."/>
            <person name="Buchanan P."/>
            <person name="Buyck B."/>
            <person name="Bense V."/>
            <person name="Catcheside P."/>
            <person name="Chovatia M."/>
            <person name="Cooper J."/>
            <person name="Damon W."/>
            <person name="Desjardin D."/>
            <person name="Finy P."/>
            <person name="Geml J."/>
            <person name="Haridas S."/>
            <person name="Hughes K."/>
            <person name="Justo A."/>
            <person name="Karasinski D."/>
            <person name="Kautmanova I."/>
            <person name="Kiss B."/>
            <person name="Kocsube S."/>
            <person name="Kotiranta H."/>
            <person name="LaButti K.M."/>
            <person name="Lechner B.E."/>
            <person name="Liimatainen K."/>
            <person name="Lipzen A."/>
            <person name="Lukacs Z."/>
            <person name="Mihaltcheva S."/>
            <person name="Morgado L.N."/>
            <person name="Niskanen T."/>
            <person name="Noordeloos M.E."/>
            <person name="Ohm R.A."/>
            <person name="Ortiz-Santana B."/>
            <person name="Ovrebo C."/>
            <person name="Racz N."/>
            <person name="Riley R."/>
            <person name="Savchenko A."/>
            <person name="Shiryaev A."/>
            <person name="Soop K."/>
            <person name="Spirin V."/>
            <person name="Szebenyi C."/>
            <person name="Tomsovsky M."/>
            <person name="Tulloss R.E."/>
            <person name="Uehling J."/>
            <person name="Grigoriev I.V."/>
            <person name="Vagvolgyi C."/>
            <person name="Papp T."/>
            <person name="Martin F.M."/>
            <person name="Miettinen O."/>
            <person name="Hibbett D.S."/>
            <person name="Nagy L.G."/>
        </authorList>
    </citation>
    <scope>NUCLEOTIDE SEQUENCE [LARGE SCALE GENOMIC DNA]</scope>
    <source>
        <strain evidence="5 6">CBS 309.79</strain>
    </source>
</reference>
<accession>A0A5C3Q3Y9</accession>
<feature type="domain" description="Major facilitator superfamily (MFS) profile" evidence="4">
    <location>
        <begin position="1"/>
        <end position="397"/>
    </location>
</feature>
<feature type="transmembrane region" description="Helical" evidence="3">
    <location>
        <begin position="106"/>
        <end position="132"/>
    </location>
</feature>
<comment type="subcellular location">
    <subcellularLocation>
        <location evidence="1">Membrane</location>
        <topology evidence="1">Multi-pass membrane protein</topology>
    </subcellularLocation>
</comment>
<feature type="transmembrane region" description="Helical" evidence="3">
    <location>
        <begin position="138"/>
        <end position="158"/>
    </location>
</feature>
<proteinExistence type="inferred from homology"/>
<dbReference type="Gene3D" id="1.20.1250.20">
    <property type="entry name" value="MFS general substrate transporter like domains"/>
    <property type="match status" value="2"/>
</dbReference>
<evidence type="ECO:0000259" key="4">
    <source>
        <dbReference type="PROSITE" id="PS50850"/>
    </source>
</evidence>
<protein>
    <submittedName>
        <fullName evidence="5">MFS general substrate transporter</fullName>
    </submittedName>
</protein>
<dbReference type="SUPFAM" id="SSF103473">
    <property type="entry name" value="MFS general substrate transporter"/>
    <property type="match status" value="1"/>
</dbReference>
<feature type="transmembrane region" description="Helical" evidence="3">
    <location>
        <begin position="75"/>
        <end position="94"/>
    </location>
</feature>
<feature type="transmembrane region" description="Helical" evidence="3">
    <location>
        <begin position="309"/>
        <end position="333"/>
    </location>
</feature>
<keyword evidence="3" id="KW-0472">Membrane</keyword>
<dbReference type="InterPro" id="IPR020846">
    <property type="entry name" value="MFS_dom"/>
</dbReference>
<keyword evidence="3" id="KW-0812">Transmembrane</keyword>
<dbReference type="Pfam" id="PF07690">
    <property type="entry name" value="MFS_1"/>
    <property type="match status" value="1"/>
</dbReference>
<dbReference type="PANTHER" id="PTHR11360:SF234">
    <property type="entry name" value="MFS-TYPE TRANSPORTER DBAD-RELATED"/>
    <property type="match status" value="1"/>
</dbReference>
<feature type="transmembrane region" description="Helical" evidence="3">
    <location>
        <begin position="345"/>
        <end position="369"/>
    </location>
</feature>
<feature type="transmembrane region" description="Helical" evidence="3">
    <location>
        <begin position="170"/>
        <end position="190"/>
    </location>
</feature>
<dbReference type="EMBL" id="ML178864">
    <property type="protein sequence ID" value="TFK96236.1"/>
    <property type="molecule type" value="Genomic_DNA"/>
</dbReference>
<keyword evidence="3" id="KW-1133">Transmembrane helix</keyword>